<feature type="region of interest" description="Disordered" evidence="2">
    <location>
        <begin position="137"/>
        <end position="156"/>
    </location>
</feature>
<keyword evidence="5" id="KW-1185">Reference proteome</keyword>
<dbReference type="RefSeq" id="WP_068668488.1">
    <property type="nucleotide sequence ID" value="NZ_LWLG01000001.1"/>
</dbReference>
<dbReference type="STRING" id="999894.TDIS_0262"/>
<dbReference type="Gene3D" id="3.40.50.970">
    <property type="match status" value="1"/>
</dbReference>
<proteinExistence type="predicted"/>
<dbReference type="GO" id="GO:0047553">
    <property type="term" value="F:2-oxoglutarate synthase activity"/>
    <property type="evidence" value="ECO:0007669"/>
    <property type="project" value="UniProtKB-EC"/>
</dbReference>
<protein>
    <submittedName>
        <fullName evidence="4">2-oxoglutarate oxidoreductase, beta subunit</fullName>
        <ecNumber evidence="4">1.2.7.3</ecNumber>
    </submittedName>
</protein>
<evidence type="ECO:0000313" key="4">
    <source>
        <dbReference type="EMBL" id="OAQ21744.1"/>
    </source>
</evidence>
<dbReference type="SUPFAM" id="SSF52518">
    <property type="entry name" value="Thiamin diphosphate-binding fold (THDP-binding)"/>
    <property type="match status" value="1"/>
</dbReference>
<evidence type="ECO:0000313" key="5">
    <source>
        <dbReference type="Proteomes" id="UP000078390"/>
    </source>
</evidence>
<dbReference type="PANTHER" id="PTHR48084:SF3">
    <property type="entry name" value="SUBUNIT OF PYRUVATE:FLAVODOXIN OXIDOREDUCTASE"/>
    <property type="match status" value="1"/>
</dbReference>
<feature type="domain" description="Thiamine pyrophosphate enzyme TPP-binding" evidence="3">
    <location>
        <begin position="73"/>
        <end position="210"/>
    </location>
</feature>
<dbReference type="InterPro" id="IPR011766">
    <property type="entry name" value="TPP_enzyme_TPP-bd"/>
</dbReference>
<dbReference type="GO" id="GO:0045333">
    <property type="term" value="P:cellular respiration"/>
    <property type="evidence" value="ECO:0007669"/>
    <property type="project" value="UniProtKB-ARBA"/>
</dbReference>
<name>A0A179D6L9_9BACT</name>
<dbReference type="EMBL" id="LWLG01000001">
    <property type="protein sequence ID" value="OAQ21744.1"/>
    <property type="molecule type" value="Genomic_DNA"/>
</dbReference>
<dbReference type="InterPro" id="IPR051457">
    <property type="entry name" value="2-oxoacid:Fd_oxidoreductase"/>
</dbReference>
<evidence type="ECO:0000256" key="1">
    <source>
        <dbReference type="ARBA" id="ARBA00023002"/>
    </source>
</evidence>
<feature type="compositionally biased region" description="Low complexity" evidence="2">
    <location>
        <begin position="140"/>
        <end position="152"/>
    </location>
</feature>
<dbReference type="PANTHER" id="PTHR48084">
    <property type="entry name" value="2-OXOGLUTARATE OXIDOREDUCTASE SUBUNIT KORB-RELATED"/>
    <property type="match status" value="1"/>
</dbReference>
<reference evidence="4 5" key="1">
    <citation type="submission" date="2016-04" db="EMBL/GenBank/DDBJ databases">
        <title>Genome analysis of Thermosulfurimonas dismutans, the first thermophilic sulfur-disproportionating bacterium of the phylum Thermodesulfobacteria.</title>
        <authorList>
            <person name="Mardanov A.V."/>
            <person name="Beletsky A.V."/>
            <person name="Kadnikov V.V."/>
            <person name="Slobodkin A.I."/>
            <person name="Ravin N.V."/>
        </authorList>
    </citation>
    <scope>NUCLEOTIDE SEQUENCE [LARGE SCALE GENOMIC DNA]</scope>
    <source>
        <strain evidence="4 5">S95</strain>
    </source>
</reference>
<dbReference type="EC" id="1.2.7.3" evidence="4"/>
<organism evidence="4 5">
    <name type="scientific">Thermosulfurimonas dismutans</name>
    <dbReference type="NCBI Taxonomy" id="999894"/>
    <lineage>
        <taxon>Bacteria</taxon>
        <taxon>Pseudomonadati</taxon>
        <taxon>Thermodesulfobacteriota</taxon>
        <taxon>Thermodesulfobacteria</taxon>
        <taxon>Thermodesulfobacteriales</taxon>
        <taxon>Thermodesulfobacteriaceae</taxon>
        <taxon>Thermosulfurimonas</taxon>
    </lineage>
</organism>
<evidence type="ECO:0000259" key="3">
    <source>
        <dbReference type="Pfam" id="PF02775"/>
    </source>
</evidence>
<comment type="caution">
    <text evidence="4">The sequence shown here is derived from an EMBL/GenBank/DDBJ whole genome shotgun (WGS) entry which is preliminary data.</text>
</comment>
<accession>A0A179D6L9</accession>
<dbReference type="Pfam" id="PF02775">
    <property type="entry name" value="TPP_enzyme_C"/>
    <property type="match status" value="1"/>
</dbReference>
<evidence type="ECO:0000256" key="2">
    <source>
        <dbReference type="SAM" id="MobiDB-lite"/>
    </source>
</evidence>
<dbReference type="OrthoDB" id="9775140at2"/>
<dbReference type="GO" id="GO:0044281">
    <property type="term" value="P:small molecule metabolic process"/>
    <property type="evidence" value="ECO:0007669"/>
    <property type="project" value="UniProtKB-ARBA"/>
</dbReference>
<gene>
    <name evidence="4" type="ORF">TDIS_0262</name>
</gene>
<keyword evidence="1 4" id="KW-0560">Oxidoreductase</keyword>
<dbReference type="AlphaFoldDB" id="A0A179D6L9"/>
<dbReference type="InterPro" id="IPR029061">
    <property type="entry name" value="THDP-binding"/>
</dbReference>
<dbReference type="Proteomes" id="UP000078390">
    <property type="component" value="Unassembled WGS sequence"/>
</dbReference>
<dbReference type="GO" id="GO:0030976">
    <property type="term" value="F:thiamine pyrophosphate binding"/>
    <property type="evidence" value="ECO:0007669"/>
    <property type="project" value="InterPro"/>
</dbReference>
<dbReference type="PATRIC" id="fig|999894.6.peg.263"/>
<sequence length="250" mass="27785">MSEKSQKVKDYRFPRVLRDRPFHYCPGCHHGIAHRLLAEVIEELGVRDRAYGVASIGCSCFLYYYFDVDICEAPHGRACAAATGAKRARPELVVFTYQGDGDFAAIGLTESLHAAARGERITAIMINNTVYGMTGGQLSPTTLPGQRTTTTPEGRDPRVYGYPMKVAEMLAEFPGVAFCARVAVNKPKRVLEAREALRKAFLAQIEDRGFGYVEFLSACPVNWRLDPIKAAEKVDELAETFPIKVFKDEI</sequence>